<keyword evidence="2" id="KW-1185">Reference proteome</keyword>
<protein>
    <submittedName>
        <fullName evidence="1">Uncharacterized protein</fullName>
    </submittedName>
</protein>
<dbReference type="Proteomes" id="UP000003959">
    <property type="component" value="Unassembled WGS sequence"/>
</dbReference>
<evidence type="ECO:0000313" key="2">
    <source>
        <dbReference type="Proteomes" id="UP000003959"/>
    </source>
</evidence>
<dbReference type="Pfam" id="PF18506">
    <property type="entry name" value="RelB-like"/>
    <property type="match status" value="1"/>
</dbReference>
<dbReference type="HOGENOM" id="CLU_2735500_0_0_3"/>
<reference evidence="2" key="1">
    <citation type="journal article" date="2011" name="Proc. Natl. Acad. Sci. U.S.A.">
        <title>Genomic insights into the physiology and ecology of the marine filamentous cyanobacterium Lyngbya majuscula.</title>
        <authorList>
            <person name="Jones A.C."/>
            <person name="Monroe E.A."/>
            <person name="Podell S."/>
            <person name="Hess W.R."/>
            <person name="Klages S."/>
            <person name="Esquenazi E."/>
            <person name="Niessen S."/>
            <person name="Hoover H."/>
            <person name="Rothmann M."/>
            <person name="Lasken R.S."/>
            <person name="Yates J.R.III."/>
            <person name="Reinhardt R."/>
            <person name="Kube M."/>
            <person name="Burkart M.D."/>
            <person name="Allen E.E."/>
            <person name="Dorrestein P.C."/>
            <person name="Gerwick W.H."/>
            <person name="Gerwick L."/>
        </authorList>
    </citation>
    <scope>NUCLEOTIDE SEQUENCE [LARGE SCALE GENOMIC DNA]</scope>
    <source>
        <strain evidence="2">3L</strain>
    </source>
</reference>
<organism evidence="1 2">
    <name type="scientific">Moorena producens 3L</name>
    <dbReference type="NCBI Taxonomy" id="489825"/>
    <lineage>
        <taxon>Bacteria</taxon>
        <taxon>Bacillati</taxon>
        <taxon>Cyanobacteriota</taxon>
        <taxon>Cyanophyceae</taxon>
        <taxon>Coleofasciculales</taxon>
        <taxon>Coleofasciculaceae</taxon>
        <taxon>Moorena</taxon>
    </lineage>
</organism>
<name>F4XTL9_9CYAN</name>
<dbReference type="InterPro" id="IPR049537">
    <property type="entry name" value="RelB-like"/>
</dbReference>
<accession>F4XTL9</accession>
<evidence type="ECO:0000313" key="1">
    <source>
        <dbReference type="EMBL" id="EGJ31845.1"/>
    </source>
</evidence>
<dbReference type="OrthoDB" id="515411at2"/>
<gene>
    <name evidence="1" type="ORF">LYNGBM3L_30120</name>
</gene>
<dbReference type="AlphaFoldDB" id="F4XTL9"/>
<dbReference type="RefSeq" id="WP_008185606.1">
    <property type="nucleotide sequence ID" value="NZ_GL890930.1"/>
</dbReference>
<proteinExistence type="predicted"/>
<dbReference type="eggNOG" id="ENOG5033EYW">
    <property type="taxonomic scope" value="Bacteria"/>
</dbReference>
<dbReference type="EMBL" id="GL890930">
    <property type="protein sequence ID" value="EGJ31845.1"/>
    <property type="molecule type" value="Genomic_DNA"/>
</dbReference>
<sequence length="70" mass="8258">MNISIYSILKSIEVWRQLFPEENISLDELSERLEDYCLNQAMDEAKLTPLLDREAALKYLEESYGRFILS</sequence>